<dbReference type="AlphaFoldDB" id="A0A2V1DYJ6"/>
<comment type="similarity">
    <text evidence="5">Belongs to the SAT4 family.</text>
</comment>
<dbReference type="InterPro" id="IPR049326">
    <property type="entry name" value="Rhodopsin_dom_fungi"/>
</dbReference>
<evidence type="ECO:0000256" key="3">
    <source>
        <dbReference type="ARBA" id="ARBA00022989"/>
    </source>
</evidence>
<dbReference type="STRING" id="97972.A0A2V1DYJ6"/>
<keyword evidence="4 6" id="KW-0472">Membrane</keyword>
<evidence type="ECO:0000256" key="2">
    <source>
        <dbReference type="ARBA" id="ARBA00022692"/>
    </source>
</evidence>
<keyword evidence="2 6" id="KW-0812">Transmembrane</keyword>
<comment type="subcellular location">
    <subcellularLocation>
        <location evidence="1">Membrane</location>
        <topology evidence="1">Multi-pass membrane protein</topology>
    </subcellularLocation>
</comment>
<evidence type="ECO:0000313" key="8">
    <source>
        <dbReference type="EMBL" id="PVI03443.1"/>
    </source>
</evidence>
<feature type="transmembrane region" description="Helical" evidence="6">
    <location>
        <begin position="239"/>
        <end position="258"/>
    </location>
</feature>
<reference evidence="8 9" key="1">
    <citation type="journal article" date="2018" name="Sci. Rep.">
        <title>Comparative genomics provides insights into the lifestyle and reveals functional heterogeneity of dark septate endophytic fungi.</title>
        <authorList>
            <person name="Knapp D.G."/>
            <person name="Nemeth J.B."/>
            <person name="Barry K."/>
            <person name="Hainaut M."/>
            <person name="Henrissat B."/>
            <person name="Johnson J."/>
            <person name="Kuo A."/>
            <person name="Lim J.H.P."/>
            <person name="Lipzen A."/>
            <person name="Nolan M."/>
            <person name="Ohm R.A."/>
            <person name="Tamas L."/>
            <person name="Grigoriev I.V."/>
            <person name="Spatafora J.W."/>
            <person name="Nagy L.G."/>
            <person name="Kovacs G.M."/>
        </authorList>
    </citation>
    <scope>NUCLEOTIDE SEQUENCE [LARGE SCALE GENOMIC DNA]</scope>
    <source>
        <strain evidence="8 9">DSE2036</strain>
    </source>
</reference>
<evidence type="ECO:0000259" key="7">
    <source>
        <dbReference type="Pfam" id="PF20684"/>
    </source>
</evidence>
<keyword evidence="3 6" id="KW-1133">Transmembrane helix</keyword>
<dbReference type="OrthoDB" id="5421689at2759"/>
<evidence type="ECO:0000256" key="1">
    <source>
        <dbReference type="ARBA" id="ARBA00004141"/>
    </source>
</evidence>
<sequence>MANLTPLGRTTIIVSWVATTLAFISLALSLASHIHVRRSLAITEYLTYAAFLIGVILIAQNTFAILVEGQAEHQTQLRDSQINTLAKSILLHEALWSLVNALIRISACLLILKIFGVVRKLRYCMVPAICLSTLHALACVLDLLLICRPISAQWRAEVNAVCGNQKLSFIILESTAIALDFIIVVAPIYPLSKVKHGKISLWKFYLTFEIGAVLFIIAGLRLKALSYATSLDFIYSKSYLGLLSALGVMMGITICVVPKIPGILKMLRYVSREYMGSLNLVSEKLKIRVEQSLVVIYETEAEGKSQQLSSCERKSSDPR</sequence>
<dbReference type="Pfam" id="PF20684">
    <property type="entry name" value="Fung_rhodopsin"/>
    <property type="match status" value="1"/>
</dbReference>
<feature type="transmembrane region" description="Helical" evidence="6">
    <location>
        <begin position="12"/>
        <end position="33"/>
    </location>
</feature>
<feature type="transmembrane region" description="Helical" evidence="6">
    <location>
        <begin position="94"/>
        <end position="112"/>
    </location>
</feature>
<dbReference type="PANTHER" id="PTHR33048:SF47">
    <property type="entry name" value="INTEGRAL MEMBRANE PROTEIN-RELATED"/>
    <property type="match status" value="1"/>
</dbReference>
<protein>
    <recommendedName>
        <fullName evidence="7">Rhodopsin domain-containing protein</fullName>
    </recommendedName>
</protein>
<proteinExistence type="inferred from homology"/>
<feature type="transmembrane region" description="Helical" evidence="6">
    <location>
        <begin position="166"/>
        <end position="189"/>
    </location>
</feature>
<organism evidence="8 9">
    <name type="scientific">Periconia macrospinosa</name>
    <dbReference type="NCBI Taxonomy" id="97972"/>
    <lineage>
        <taxon>Eukaryota</taxon>
        <taxon>Fungi</taxon>
        <taxon>Dikarya</taxon>
        <taxon>Ascomycota</taxon>
        <taxon>Pezizomycotina</taxon>
        <taxon>Dothideomycetes</taxon>
        <taxon>Pleosporomycetidae</taxon>
        <taxon>Pleosporales</taxon>
        <taxon>Massarineae</taxon>
        <taxon>Periconiaceae</taxon>
        <taxon>Periconia</taxon>
    </lineage>
</organism>
<gene>
    <name evidence="8" type="ORF">DM02DRAFT_251259</name>
</gene>
<dbReference type="InterPro" id="IPR052337">
    <property type="entry name" value="SAT4-like"/>
</dbReference>
<accession>A0A2V1DYJ6</accession>
<feature type="transmembrane region" description="Helical" evidence="6">
    <location>
        <begin position="201"/>
        <end position="219"/>
    </location>
</feature>
<dbReference type="GO" id="GO:0016020">
    <property type="term" value="C:membrane"/>
    <property type="evidence" value="ECO:0007669"/>
    <property type="project" value="UniProtKB-SubCell"/>
</dbReference>
<dbReference type="PANTHER" id="PTHR33048">
    <property type="entry name" value="PTH11-LIKE INTEGRAL MEMBRANE PROTEIN (AFU_ORTHOLOGUE AFUA_5G11245)"/>
    <property type="match status" value="1"/>
</dbReference>
<keyword evidence="9" id="KW-1185">Reference proteome</keyword>
<evidence type="ECO:0000256" key="5">
    <source>
        <dbReference type="ARBA" id="ARBA00038359"/>
    </source>
</evidence>
<name>A0A2V1DYJ6_9PLEO</name>
<evidence type="ECO:0000256" key="4">
    <source>
        <dbReference type="ARBA" id="ARBA00023136"/>
    </source>
</evidence>
<evidence type="ECO:0000313" key="9">
    <source>
        <dbReference type="Proteomes" id="UP000244855"/>
    </source>
</evidence>
<feature type="domain" description="Rhodopsin" evidence="7">
    <location>
        <begin position="30"/>
        <end position="263"/>
    </location>
</feature>
<feature type="transmembrane region" description="Helical" evidence="6">
    <location>
        <begin position="124"/>
        <end position="146"/>
    </location>
</feature>
<dbReference type="EMBL" id="KZ805331">
    <property type="protein sequence ID" value="PVI03443.1"/>
    <property type="molecule type" value="Genomic_DNA"/>
</dbReference>
<dbReference type="Proteomes" id="UP000244855">
    <property type="component" value="Unassembled WGS sequence"/>
</dbReference>
<evidence type="ECO:0000256" key="6">
    <source>
        <dbReference type="SAM" id="Phobius"/>
    </source>
</evidence>
<feature type="transmembrane region" description="Helical" evidence="6">
    <location>
        <begin position="45"/>
        <end position="67"/>
    </location>
</feature>